<keyword evidence="7" id="KW-0963">Cytoplasm</keyword>
<keyword evidence="7" id="KW-0521">NADP</keyword>
<feature type="binding site" evidence="7">
    <location>
        <position position="253"/>
    </location>
    <ligand>
        <name>sn-glycerol 3-phosphate</name>
        <dbReference type="ChEBI" id="CHEBI:57597"/>
    </ligand>
</feature>
<comment type="caution">
    <text evidence="12">The sequence shown here is derived from an EMBL/GenBank/DDBJ whole genome shotgun (WGS) entry which is preliminary data.</text>
</comment>
<evidence type="ECO:0000256" key="3">
    <source>
        <dbReference type="ARBA" id="ARBA00023002"/>
    </source>
</evidence>
<keyword evidence="3 7" id="KW-0560">Oxidoreductase</keyword>
<dbReference type="EMBL" id="JAACYA010000001">
    <property type="protein sequence ID" value="MBK3331886.1"/>
    <property type="molecule type" value="Genomic_DNA"/>
</dbReference>
<feature type="binding site" evidence="7">
    <location>
        <position position="34"/>
    </location>
    <ligand>
        <name>NADPH</name>
        <dbReference type="ChEBI" id="CHEBI:57783"/>
    </ligand>
</feature>
<evidence type="ECO:0000259" key="10">
    <source>
        <dbReference type="Pfam" id="PF01210"/>
    </source>
</evidence>
<evidence type="ECO:0000256" key="8">
    <source>
        <dbReference type="RuleBase" id="RU000437"/>
    </source>
</evidence>
<dbReference type="Pfam" id="PF07479">
    <property type="entry name" value="NAD_Gly3P_dh_C"/>
    <property type="match status" value="1"/>
</dbReference>
<dbReference type="EC" id="1.1.1.94" evidence="7"/>
<dbReference type="NCBIfam" id="NF000940">
    <property type="entry name" value="PRK00094.1-2"/>
    <property type="match status" value="1"/>
</dbReference>
<comment type="similarity">
    <text evidence="1 7 8">Belongs to the NAD-dependent glycerol-3-phosphate dehydrogenase family.</text>
</comment>
<dbReference type="InterPro" id="IPR006168">
    <property type="entry name" value="G3P_DH_NAD-dep"/>
</dbReference>
<dbReference type="PANTHER" id="PTHR11728">
    <property type="entry name" value="GLYCEROL-3-PHOSPHATE DEHYDROGENASE"/>
    <property type="match status" value="1"/>
</dbReference>
<comment type="catalytic activity">
    <reaction evidence="7 9">
        <text>sn-glycerol 3-phosphate + NADP(+) = dihydroxyacetone phosphate + NADPH + H(+)</text>
        <dbReference type="Rhea" id="RHEA:11096"/>
        <dbReference type="ChEBI" id="CHEBI:15378"/>
        <dbReference type="ChEBI" id="CHEBI:57597"/>
        <dbReference type="ChEBI" id="CHEBI:57642"/>
        <dbReference type="ChEBI" id="CHEBI:57783"/>
        <dbReference type="ChEBI" id="CHEBI:58349"/>
        <dbReference type="EC" id="1.1.1.94"/>
    </reaction>
</comment>
<dbReference type="HAMAP" id="MF_00394">
    <property type="entry name" value="NAD_Glyc3P_dehydrog"/>
    <property type="match status" value="1"/>
</dbReference>
<keyword evidence="13" id="KW-1185">Reference proteome</keyword>
<feature type="binding site" evidence="7">
    <location>
        <position position="140"/>
    </location>
    <ligand>
        <name>NADPH</name>
        <dbReference type="ChEBI" id="CHEBI:57783"/>
    </ligand>
</feature>
<dbReference type="RefSeq" id="WP_200673287.1">
    <property type="nucleotide sequence ID" value="NZ_JAACYA010000001.1"/>
</dbReference>
<evidence type="ECO:0000256" key="9">
    <source>
        <dbReference type="RuleBase" id="RU000439"/>
    </source>
</evidence>
<dbReference type="Gene3D" id="3.40.50.720">
    <property type="entry name" value="NAD(P)-binding Rossmann-like Domain"/>
    <property type="match status" value="1"/>
</dbReference>
<comment type="function">
    <text evidence="7">Catalyzes the reduction of the glycolytic intermediate dihydroxyacetone phosphate (DHAP) to sn-glycerol 3-phosphate (G3P), the key precursor for phospholipid synthesis.</text>
</comment>
<dbReference type="SUPFAM" id="SSF51735">
    <property type="entry name" value="NAD(P)-binding Rossmann-fold domains"/>
    <property type="match status" value="1"/>
</dbReference>
<evidence type="ECO:0000313" key="12">
    <source>
        <dbReference type="EMBL" id="MBK3331886.1"/>
    </source>
</evidence>
<feature type="domain" description="Glycerol-3-phosphate dehydrogenase NAD-dependent C-terminal" evidence="11">
    <location>
        <begin position="179"/>
        <end position="320"/>
    </location>
</feature>
<feature type="binding site" evidence="7">
    <location>
        <position position="136"/>
    </location>
    <ligand>
        <name>sn-glycerol 3-phosphate</name>
        <dbReference type="ChEBI" id="CHEBI:57597"/>
    </ligand>
</feature>
<proteinExistence type="inferred from homology"/>
<feature type="binding site" evidence="7">
    <location>
        <position position="278"/>
    </location>
    <ligand>
        <name>NADPH</name>
        <dbReference type="ChEBI" id="CHEBI:57783"/>
    </ligand>
</feature>
<feature type="domain" description="Glycerol-3-phosphate dehydrogenase NAD-dependent N-terminal" evidence="10">
    <location>
        <begin position="6"/>
        <end position="154"/>
    </location>
</feature>
<dbReference type="InterPro" id="IPR006109">
    <property type="entry name" value="G3P_DH_NAD-dep_C"/>
</dbReference>
<keyword evidence="7" id="KW-0547">Nucleotide-binding</keyword>
<evidence type="ECO:0000313" key="13">
    <source>
        <dbReference type="Proteomes" id="UP000772812"/>
    </source>
</evidence>
<evidence type="ECO:0000256" key="4">
    <source>
        <dbReference type="ARBA" id="ARBA00023098"/>
    </source>
</evidence>
<dbReference type="InterPro" id="IPR008927">
    <property type="entry name" value="6-PGluconate_DH-like_C_sf"/>
</dbReference>
<feature type="binding site" evidence="7">
    <location>
        <position position="51"/>
    </location>
    <ligand>
        <name>NADPH</name>
        <dbReference type="ChEBI" id="CHEBI:57783"/>
    </ligand>
</feature>
<feature type="binding site" evidence="7">
    <location>
        <position position="254"/>
    </location>
    <ligand>
        <name>sn-glycerol 3-phosphate</name>
        <dbReference type="ChEBI" id="CHEBI:57597"/>
    </ligand>
</feature>
<dbReference type="InterPro" id="IPR036291">
    <property type="entry name" value="NAD(P)-bd_dom_sf"/>
</dbReference>
<dbReference type="SUPFAM" id="SSF48179">
    <property type="entry name" value="6-phosphogluconate dehydrogenase C-terminal domain-like"/>
    <property type="match status" value="1"/>
</dbReference>
<comment type="caution">
    <text evidence="7">Lacks conserved residue(s) required for the propagation of feature annotation.</text>
</comment>
<comment type="catalytic activity">
    <reaction evidence="7">
        <text>sn-glycerol 3-phosphate + NAD(+) = dihydroxyacetone phosphate + NADH + H(+)</text>
        <dbReference type="Rhea" id="RHEA:11092"/>
        <dbReference type="ChEBI" id="CHEBI:15378"/>
        <dbReference type="ChEBI" id="CHEBI:57540"/>
        <dbReference type="ChEBI" id="CHEBI:57597"/>
        <dbReference type="ChEBI" id="CHEBI:57642"/>
        <dbReference type="ChEBI" id="CHEBI:57945"/>
        <dbReference type="EC" id="1.1.1.94"/>
    </reaction>
</comment>
<feature type="binding site" evidence="7">
    <location>
        <position position="138"/>
    </location>
    <ligand>
        <name>sn-glycerol 3-phosphate</name>
        <dbReference type="ChEBI" id="CHEBI:57597"/>
    </ligand>
</feature>
<dbReference type="PRINTS" id="PR00077">
    <property type="entry name" value="GPDHDRGNASE"/>
</dbReference>
<evidence type="ECO:0000256" key="6">
    <source>
        <dbReference type="ARBA" id="ARBA00023264"/>
    </source>
</evidence>
<dbReference type="Proteomes" id="UP000772812">
    <property type="component" value="Unassembled WGS sequence"/>
</dbReference>
<accession>A0ABS1GG91</accession>
<evidence type="ECO:0000256" key="2">
    <source>
        <dbReference type="ARBA" id="ARBA00022516"/>
    </source>
</evidence>
<organism evidence="12 13">
    <name type="scientific">Persephonella atlantica</name>
    <dbReference type="NCBI Taxonomy" id="2699429"/>
    <lineage>
        <taxon>Bacteria</taxon>
        <taxon>Pseudomonadati</taxon>
        <taxon>Aquificota</taxon>
        <taxon>Aquificia</taxon>
        <taxon>Aquificales</taxon>
        <taxon>Hydrogenothermaceae</taxon>
        <taxon>Persephonella</taxon>
    </lineage>
</organism>
<dbReference type="Gene3D" id="1.10.1040.10">
    <property type="entry name" value="N-(1-d-carboxylethyl)-l-norvaline Dehydrogenase, domain 2"/>
    <property type="match status" value="1"/>
</dbReference>
<keyword evidence="4 7" id="KW-0443">Lipid metabolism</keyword>
<comment type="pathway">
    <text evidence="7">Membrane lipid metabolism; glycerophospholipid metabolism.</text>
</comment>
<feature type="binding site" evidence="7">
    <location>
        <position position="255"/>
    </location>
    <ligand>
        <name>sn-glycerol 3-phosphate</name>
        <dbReference type="ChEBI" id="CHEBI:57597"/>
    </ligand>
</feature>
<feature type="binding site" evidence="7">
    <location>
        <position position="13"/>
    </location>
    <ligand>
        <name>NADPH</name>
        <dbReference type="ChEBI" id="CHEBI:57783"/>
    </ligand>
</feature>
<feature type="binding site" evidence="7">
    <location>
        <position position="280"/>
    </location>
    <ligand>
        <name>NADPH</name>
        <dbReference type="ChEBI" id="CHEBI:57783"/>
    </ligand>
</feature>
<feature type="binding site" evidence="7">
    <location>
        <position position="254"/>
    </location>
    <ligand>
        <name>NADPH</name>
        <dbReference type="ChEBI" id="CHEBI:57783"/>
    </ligand>
</feature>
<keyword evidence="5 7" id="KW-0594">Phospholipid biosynthesis</keyword>
<keyword evidence="6 7" id="KW-1208">Phospholipid metabolism</keyword>
<feature type="binding site" evidence="7">
    <location>
        <position position="14"/>
    </location>
    <ligand>
        <name>NADPH</name>
        <dbReference type="ChEBI" id="CHEBI:57783"/>
    </ligand>
</feature>
<sequence length="332" mass="36259">MFFKSISVIGSGSWGTALAQVFSEKFEQVFLWGRSEEVVSNINEKRENIKYLKGIKLRENIHASTDLKKVFRESDIIVVAVPTQHIRDVLKDIDFPVDKPVISASKGIEIDTLKLISDVIFETLKIDRKLIFALSGPSFAKEVALGLPTAVTLGGEISIGEKLQMALNTQSFRLYLNEDITGVQIGGAVKNVIAIATGASDGLGLGNNARAGLITRGLYEMTKVAKIFGGKPQTLYGLSGMGDLVLTATGELSRNRKFGFLIGKGLSVEKALEEVGQVVEGVKTVKALKKLMEKNDVELPISEVVYRVVYEGFSPKEAVKILMSRQPKKELL</sequence>
<dbReference type="InterPro" id="IPR011128">
    <property type="entry name" value="G3P_DH_NAD-dep_N"/>
</dbReference>
<feature type="binding site" evidence="7">
    <location>
        <position position="106"/>
    </location>
    <ligand>
        <name>sn-glycerol 3-phosphate</name>
        <dbReference type="ChEBI" id="CHEBI:57597"/>
    </ligand>
</feature>
<dbReference type="Pfam" id="PF01210">
    <property type="entry name" value="NAD_Gly3P_dh_N"/>
    <property type="match status" value="1"/>
</dbReference>
<dbReference type="InterPro" id="IPR013328">
    <property type="entry name" value="6PGD_dom2"/>
</dbReference>
<protein>
    <recommendedName>
        <fullName evidence="7">Glycerol-3-phosphate dehydrogenase [NAD(P)+]</fullName>
        <ecNumber evidence="7">1.1.1.94</ecNumber>
    </recommendedName>
    <alternativeName>
        <fullName evidence="7">NAD(P)(+)-dependent glycerol-3-phosphate dehydrogenase</fullName>
    </alternativeName>
    <alternativeName>
        <fullName evidence="7">NAD(P)H-dependent dihydroxyacetone-phosphate reductase</fullName>
    </alternativeName>
</protein>
<evidence type="ECO:0000256" key="7">
    <source>
        <dbReference type="HAMAP-Rule" id="MF_00394"/>
    </source>
</evidence>
<evidence type="ECO:0000256" key="1">
    <source>
        <dbReference type="ARBA" id="ARBA00011009"/>
    </source>
</evidence>
<feature type="binding site" evidence="7">
    <location>
        <position position="190"/>
    </location>
    <ligand>
        <name>sn-glycerol 3-phosphate</name>
        <dbReference type="ChEBI" id="CHEBI:57597"/>
    </ligand>
</feature>
<dbReference type="PROSITE" id="PS00957">
    <property type="entry name" value="NAD_G3PDH"/>
    <property type="match status" value="1"/>
</dbReference>
<reference evidence="12 13" key="1">
    <citation type="journal article" date="2021" name="Syst. Appl. Microbiol.">
        <title>Persephonella atlantica sp. nov.: How to adapt to physico-chemical gradients in high temperature hydrothermal habitats.</title>
        <authorList>
            <person name="Francois D.X."/>
            <person name="Godfroy A."/>
            <person name="Mathien C."/>
            <person name="Aube J."/>
            <person name="Cathalot C."/>
            <person name="Lesongeur F."/>
            <person name="L'Haridon S."/>
            <person name="Philippon X."/>
            <person name="Roussel E.G."/>
        </authorList>
    </citation>
    <scope>NUCLEOTIDE SEQUENCE [LARGE SCALE GENOMIC DNA]</scope>
    <source>
        <strain evidence="12 13">MO1340</strain>
    </source>
</reference>
<dbReference type="PANTHER" id="PTHR11728:SF1">
    <property type="entry name" value="GLYCEROL-3-PHOSPHATE DEHYDROGENASE [NAD(+)] 2, CHLOROPLASTIC"/>
    <property type="match status" value="1"/>
</dbReference>
<feature type="binding site" evidence="7">
    <location>
        <position position="106"/>
    </location>
    <ligand>
        <name>NADPH</name>
        <dbReference type="ChEBI" id="CHEBI:57783"/>
    </ligand>
</feature>
<comment type="subcellular location">
    <subcellularLocation>
        <location evidence="7">Cytoplasm</location>
    </subcellularLocation>
</comment>
<keyword evidence="7 8" id="KW-0520">NAD</keyword>
<gene>
    <name evidence="7" type="primary">gpsA</name>
    <name evidence="12" type="ORF">GWK41_02240</name>
</gene>
<dbReference type="PIRSF" id="PIRSF000114">
    <property type="entry name" value="Glycerol-3-P_dh"/>
    <property type="match status" value="1"/>
</dbReference>
<dbReference type="NCBIfam" id="NF000942">
    <property type="entry name" value="PRK00094.1-4"/>
    <property type="match status" value="1"/>
</dbReference>
<feature type="binding site" evidence="7">
    <location>
        <position position="243"/>
    </location>
    <ligand>
        <name>sn-glycerol 3-phosphate</name>
        <dbReference type="ChEBI" id="CHEBI:57597"/>
    </ligand>
</feature>
<evidence type="ECO:0000259" key="11">
    <source>
        <dbReference type="Pfam" id="PF07479"/>
    </source>
</evidence>
<name>A0ABS1GG91_9AQUI</name>
<evidence type="ECO:0000256" key="5">
    <source>
        <dbReference type="ARBA" id="ARBA00023209"/>
    </source>
</evidence>
<keyword evidence="2 7" id="KW-0444">Lipid biosynthesis</keyword>
<feature type="active site" description="Proton acceptor" evidence="7">
    <location>
        <position position="190"/>
    </location>
</feature>